<reference evidence="3" key="1">
    <citation type="journal article" date="2019" name="Int. J. Syst. Evol. Microbiol.">
        <title>The Global Catalogue of Microorganisms (GCM) 10K type strain sequencing project: providing services to taxonomists for standard genome sequencing and annotation.</title>
        <authorList>
            <consortium name="The Broad Institute Genomics Platform"/>
            <consortium name="The Broad Institute Genome Sequencing Center for Infectious Disease"/>
            <person name="Wu L."/>
            <person name="Ma J."/>
        </authorList>
    </citation>
    <scope>NUCLEOTIDE SEQUENCE [LARGE SCALE GENOMIC DNA]</scope>
    <source>
        <strain evidence="3">JCM 18952</strain>
    </source>
</reference>
<comment type="caution">
    <text evidence="2">The sequence shown here is derived from an EMBL/GenBank/DDBJ whole genome shotgun (WGS) entry which is preliminary data.</text>
</comment>
<feature type="region of interest" description="Disordered" evidence="1">
    <location>
        <begin position="72"/>
        <end position="100"/>
    </location>
</feature>
<organism evidence="2 3">
    <name type="scientific">Paeniglutamicibacter antarcticus</name>
    <dbReference type="NCBI Taxonomy" id="494023"/>
    <lineage>
        <taxon>Bacteria</taxon>
        <taxon>Bacillati</taxon>
        <taxon>Actinomycetota</taxon>
        <taxon>Actinomycetes</taxon>
        <taxon>Micrococcales</taxon>
        <taxon>Micrococcaceae</taxon>
        <taxon>Paeniglutamicibacter</taxon>
    </lineage>
</organism>
<evidence type="ECO:0000256" key="1">
    <source>
        <dbReference type="SAM" id="MobiDB-lite"/>
    </source>
</evidence>
<evidence type="ECO:0000313" key="2">
    <source>
        <dbReference type="EMBL" id="GAA5228347.1"/>
    </source>
</evidence>
<accession>A0ABP9TP29</accession>
<proteinExistence type="predicted"/>
<sequence length="100" mass="10998">MAREFGRRLAQFTAGDRGTEFLGHRILAALGDTETAALHHRLGMFLAWVAWIFWLSHEVLLCSMDRRPSVDPAHGVKNHLPNPGNGARHTGEPGFVASPS</sequence>
<dbReference type="Proteomes" id="UP001501257">
    <property type="component" value="Unassembled WGS sequence"/>
</dbReference>
<protein>
    <submittedName>
        <fullName evidence="2">Uncharacterized protein</fullName>
    </submittedName>
</protein>
<evidence type="ECO:0000313" key="3">
    <source>
        <dbReference type="Proteomes" id="UP001501257"/>
    </source>
</evidence>
<dbReference type="EMBL" id="BAABLK010000037">
    <property type="protein sequence ID" value="GAA5228347.1"/>
    <property type="molecule type" value="Genomic_DNA"/>
</dbReference>
<keyword evidence="3" id="KW-1185">Reference proteome</keyword>
<name>A0ABP9TP29_9MICC</name>
<gene>
    <name evidence="2" type="ORF">GCM10025778_28810</name>
</gene>